<name>A0A840UZ47_9BACT</name>
<dbReference type="InterPro" id="IPR000182">
    <property type="entry name" value="GNAT_dom"/>
</dbReference>
<dbReference type="GO" id="GO:0016747">
    <property type="term" value="F:acyltransferase activity, transferring groups other than amino-acyl groups"/>
    <property type="evidence" value="ECO:0007669"/>
    <property type="project" value="InterPro"/>
</dbReference>
<dbReference type="InterPro" id="IPR017255">
    <property type="entry name" value="AcTrfase_GNAT_prd"/>
</dbReference>
<dbReference type="PANTHER" id="PTHR43072">
    <property type="entry name" value="N-ACETYLTRANSFERASE"/>
    <property type="match status" value="1"/>
</dbReference>
<feature type="domain" description="N-acetyltransferase" evidence="3">
    <location>
        <begin position="6"/>
        <end position="149"/>
    </location>
</feature>
<evidence type="ECO:0000256" key="2">
    <source>
        <dbReference type="ARBA" id="ARBA00023315"/>
    </source>
</evidence>
<accession>A0A840UZ47</accession>
<keyword evidence="1" id="KW-0808">Transferase</keyword>
<dbReference type="InterPro" id="IPR016181">
    <property type="entry name" value="Acyl_CoA_acyltransferase"/>
</dbReference>
<evidence type="ECO:0000259" key="3">
    <source>
        <dbReference type="PROSITE" id="PS51186"/>
    </source>
</evidence>
<keyword evidence="4" id="KW-0689">Ribosomal protein</keyword>
<dbReference type="SUPFAM" id="SSF55729">
    <property type="entry name" value="Acyl-CoA N-acyltransferases (Nat)"/>
    <property type="match status" value="1"/>
</dbReference>
<evidence type="ECO:0000313" key="5">
    <source>
        <dbReference type="Proteomes" id="UP000539642"/>
    </source>
</evidence>
<dbReference type="Pfam" id="PF00583">
    <property type="entry name" value="Acetyltransf_1"/>
    <property type="match status" value="1"/>
</dbReference>
<proteinExistence type="predicted"/>
<protein>
    <submittedName>
        <fullName evidence="4">Ribosomal protein S18 acetylase RimI-like enzyme</fullName>
    </submittedName>
</protein>
<gene>
    <name evidence="4" type="ORF">HNQ81_002464</name>
</gene>
<sequence>MTEDTITTRLMTENDLEAILKIDEKIVKTSRLEYYQLKFERLFSSKDYLPTSFVAEDNGVVIGFLMGELYMGQFGILQEVASMDTIGIDPAYQHRGVGKKLMDEFIDHLRQIGVNKINTLVDWNDAGLIHFFSANQFSPSKTINLERNI</sequence>
<evidence type="ECO:0000256" key="1">
    <source>
        <dbReference type="ARBA" id="ARBA00022679"/>
    </source>
</evidence>
<dbReference type="Proteomes" id="UP000539642">
    <property type="component" value="Unassembled WGS sequence"/>
</dbReference>
<dbReference type="GO" id="GO:0005840">
    <property type="term" value="C:ribosome"/>
    <property type="evidence" value="ECO:0007669"/>
    <property type="project" value="UniProtKB-KW"/>
</dbReference>
<dbReference type="PROSITE" id="PS51186">
    <property type="entry name" value="GNAT"/>
    <property type="match status" value="1"/>
</dbReference>
<dbReference type="EMBL" id="JACHEO010000014">
    <property type="protein sequence ID" value="MBB5348724.1"/>
    <property type="molecule type" value="Genomic_DNA"/>
</dbReference>
<evidence type="ECO:0000313" key="4">
    <source>
        <dbReference type="EMBL" id="MBB5348724.1"/>
    </source>
</evidence>
<dbReference type="PANTHER" id="PTHR43072:SF51">
    <property type="entry name" value="ABC SUPERFAMILY TRANSPORT PROTEIN"/>
    <property type="match status" value="1"/>
</dbReference>
<keyword evidence="5" id="KW-1185">Reference proteome</keyword>
<organism evidence="4 5">
    <name type="scientific">Desulfoprunum benzoelyticum</name>
    <dbReference type="NCBI Taxonomy" id="1506996"/>
    <lineage>
        <taxon>Bacteria</taxon>
        <taxon>Pseudomonadati</taxon>
        <taxon>Thermodesulfobacteriota</taxon>
        <taxon>Desulfobulbia</taxon>
        <taxon>Desulfobulbales</taxon>
        <taxon>Desulfobulbaceae</taxon>
        <taxon>Desulfoprunum</taxon>
    </lineage>
</organism>
<dbReference type="AlphaFoldDB" id="A0A840UZ47"/>
<keyword evidence="4" id="KW-0687">Ribonucleoprotein</keyword>
<dbReference type="PIRSF" id="PIRSF037663">
    <property type="entry name" value="Acetyltransf_GNAT_prd"/>
    <property type="match status" value="1"/>
</dbReference>
<dbReference type="Gene3D" id="3.40.630.30">
    <property type="match status" value="1"/>
</dbReference>
<keyword evidence="2" id="KW-0012">Acyltransferase</keyword>
<dbReference type="RefSeq" id="WP_183351550.1">
    <property type="nucleotide sequence ID" value="NZ_JACHEO010000014.1"/>
</dbReference>
<reference evidence="4 5" key="1">
    <citation type="submission" date="2020-08" db="EMBL/GenBank/DDBJ databases">
        <title>Genomic Encyclopedia of Type Strains, Phase IV (KMG-IV): sequencing the most valuable type-strain genomes for metagenomic binning, comparative biology and taxonomic classification.</title>
        <authorList>
            <person name="Goeker M."/>
        </authorList>
    </citation>
    <scope>NUCLEOTIDE SEQUENCE [LARGE SCALE GENOMIC DNA]</scope>
    <source>
        <strain evidence="4 5">DSM 28570</strain>
    </source>
</reference>
<comment type="caution">
    <text evidence="4">The sequence shown here is derived from an EMBL/GenBank/DDBJ whole genome shotgun (WGS) entry which is preliminary data.</text>
</comment>
<dbReference type="CDD" id="cd04301">
    <property type="entry name" value="NAT_SF"/>
    <property type="match status" value="1"/>
</dbReference>